<reference evidence="2 3" key="1">
    <citation type="journal article" date="2014" name="Mol. Plant">
        <title>Chromosome Scale Genome Assembly and Transcriptome Profiling of Nannochloropsis gaditana in Nitrogen Depletion.</title>
        <authorList>
            <person name="Corteggiani Carpinelli E."/>
            <person name="Telatin A."/>
            <person name="Vitulo N."/>
            <person name="Forcato C."/>
            <person name="D'Angelo M."/>
            <person name="Schiavon R."/>
            <person name="Vezzi A."/>
            <person name="Giacometti G.M."/>
            <person name="Morosinotto T."/>
            <person name="Valle G."/>
        </authorList>
    </citation>
    <scope>NUCLEOTIDE SEQUENCE [LARGE SCALE GENOMIC DNA]</scope>
    <source>
        <strain evidence="2 3">B-31</strain>
    </source>
</reference>
<dbReference type="EMBL" id="AZIL01001676">
    <property type="protein sequence ID" value="EWM23423.1"/>
    <property type="molecule type" value="Genomic_DNA"/>
</dbReference>
<accession>W7TIV9</accession>
<name>W7TIV9_9STRA</name>
<feature type="region of interest" description="Disordered" evidence="1">
    <location>
        <begin position="71"/>
        <end position="103"/>
    </location>
</feature>
<keyword evidence="3" id="KW-1185">Reference proteome</keyword>
<feature type="compositionally biased region" description="Low complexity" evidence="1">
    <location>
        <begin position="71"/>
        <end position="85"/>
    </location>
</feature>
<evidence type="ECO:0000256" key="1">
    <source>
        <dbReference type="SAM" id="MobiDB-lite"/>
    </source>
</evidence>
<evidence type="ECO:0000313" key="2">
    <source>
        <dbReference type="EMBL" id="EWM23423.1"/>
    </source>
</evidence>
<proteinExistence type="predicted"/>
<comment type="caution">
    <text evidence="2">The sequence shown here is derived from an EMBL/GenBank/DDBJ whole genome shotgun (WGS) entry which is preliminary data.</text>
</comment>
<dbReference type="AlphaFoldDB" id="W7TIV9"/>
<organism evidence="2 3">
    <name type="scientific">Nannochloropsis gaditana</name>
    <dbReference type="NCBI Taxonomy" id="72520"/>
    <lineage>
        <taxon>Eukaryota</taxon>
        <taxon>Sar</taxon>
        <taxon>Stramenopiles</taxon>
        <taxon>Ochrophyta</taxon>
        <taxon>Eustigmatophyceae</taxon>
        <taxon>Eustigmatales</taxon>
        <taxon>Monodopsidaceae</taxon>
        <taxon>Nannochloropsis</taxon>
    </lineage>
</organism>
<evidence type="ECO:0000313" key="3">
    <source>
        <dbReference type="Proteomes" id="UP000019335"/>
    </source>
</evidence>
<feature type="compositionally biased region" description="Basic residues" evidence="1">
    <location>
        <begin position="130"/>
        <end position="141"/>
    </location>
</feature>
<sequence length="141" mass="15226">MGNQVSAKIPSSKRSLDGDTSSGTHVHRHQQPKGEQHANPSDVESEDNILHFAQSFPARLVDAATVDAALLPSPTQTSSPGQPSSAVSFMPPMSPRASVPPRGKFFGRAVTANQAAIREGNNTENYGMPKPRRCWRRPLPM</sequence>
<feature type="region of interest" description="Disordered" evidence="1">
    <location>
        <begin position="117"/>
        <end position="141"/>
    </location>
</feature>
<protein>
    <submittedName>
        <fullName evidence="2">Uncharacterized protein</fullName>
    </submittedName>
</protein>
<gene>
    <name evidence="2" type="ORF">Naga_100843g1</name>
</gene>
<dbReference type="Proteomes" id="UP000019335">
    <property type="component" value="Chromosome 17"/>
</dbReference>
<feature type="region of interest" description="Disordered" evidence="1">
    <location>
        <begin position="1"/>
        <end position="50"/>
    </location>
</feature>